<evidence type="ECO:0000256" key="1">
    <source>
        <dbReference type="SAM" id="SignalP"/>
    </source>
</evidence>
<reference evidence="2 3" key="1">
    <citation type="submission" date="2020-02" db="EMBL/GenBank/DDBJ databases">
        <title>Genome sequence of Roseobacter ponti.</title>
        <authorList>
            <person name="Hollensteiner J."/>
            <person name="Schneider D."/>
            <person name="Poehlein A."/>
            <person name="Daniel R."/>
        </authorList>
    </citation>
    <scope>NUCLEOTIDE SEQUENCE [LARGE SCALE GENOMIC DNA]</scope>
    <source>
        <strain evidence="2 3">DSM 106830</strain>
    </source>
</reference>
<protein>
    <recommendedName>
        <fullName evidence="4">Invasion associated locus B family protein</fullName>
    </recommendedName>
</protein>
<evidence type="ECO:0008006" key="4">
    <source>
        <dbReference type="Google" id="ProtNLM"/>
    </source>
</evidence>
<keyword evidence="1" id="KW-0732">Signal</keyword>
<feature type="signal peptide" evidence="1">
    <location>
        <begin position="1"/>
        <end position="21"/>
    </location>
</feature>
<dbReference type="InterPro" id="IPR038696">
    <property type="entry name" value="IalB_sf"/>
</dbReference>
<dbReference type="Gene3D" id="2.60.40.1880">
    <property type="entry name" value="Invasion associated locus B (IalB) protein"/>
    <property type="match status" value="1"/>
</dbReference>
<dbReference type="EMBL" id="CP048788">
    <property type="protein sequence ID" value="QJF52003.1"/>
    <property type="molecule type" value="Genomic_DNA"/>
</dbReference>
<feature type="chain" id="PRO_5032566868" description="Invasion associated locus B family protein" evidence="1">
    <location>
        <begin position="22"/>
        <end position="152"/>
    </location>
</feature>
<gene>
    <name evidence="2" type="ORF">G3256_12930</name>
</gene>
<keyword evidence="3" id="KW-1185">Reference proteome</keyword>
<sequence>MTSRTLKVLFSSLLFATPLHAQDTEWFVQCEDDICVSQVVASETGADDAVATVSFFSPTGDQTVSLAVVLPLGVALEPGAQIVAGETVQSLVFKVCLPNGCTAYAEITPALRTALEGAETLRVQFFAQSDLAARALELPTKGLSAVFDRMLQ</sequence>
<evidence type="ECO:0000313" key="2">
    <source>
        <dbReference type="EMBL" id="QJF52003.1"/>
    </source>
</evidence>
<name>A0A858SWI2_9RHOB</name>
<proteinExistence type="predicted"/>
<evidence type="ECO:0000313" key="3">
    <source>
        <dbReference type="Proteomes" id="UP000503308"/>
    </source>
</evidence>
<dbReference type="RefSeq" id="WP_169641221.1">
    <property type="nucleotide sequence ID" value="NZ_CP048788.1"/>
</dbReference>
<organism evidence="2 3">
    <name type="scientific">Roseobacter ponti</name>
    <dbReference type="NCBI Taxonomy" id="1891787"/>
    <lineage>
        <taxon>Bacteria</taxon>
        <taxon>Pseudomonadati</taxon>
        <taxon>Pseudomonadota</taxon>
        <taxon>Alphaproteobacteria</taxon>
        <taxon>Rhodobacterales</taxon>
        <taxon>Roseobacteraceae</taxon>
        <taxon>Roseobacter</taxon>
    </lineage>
</organism>
<dbReference type="Pfam" id="PF06776">
    <property type="entry name" value="IalB"/>
    <property type="match status" value="1"/>
</dbReference>
<dbReference type="AlphaFoldDB" id="A0A858SWI2"/>
<dbReference type="InterPro" id="IPR010642">
    <property type="entry name" value="Invasion_prot_B"/>
</dbReference>
<accession>A0A858SWI2</accession>
<dbReference type="KEGG" id="rpon:G3256_12930"/>
<dbReference type="Proteomes" id="UP000503308">
    <property type="component" value="Chromosome"/>
</dbReference>